<sequence length="133" mass="14388">MVKTNFVAYPAVLDDSENKTGEYSVLFPDVPGALSEGVGIPQALSNGAEALELMLYDEEELPEASDLKTVQEEYPQAIVSFVTVDLIAAAKKVKTPVVRKNTTIPEDLAERADSAGINFSETLTEALKEKLEV</sequence>
<dbReference type="Proteomes" id="UP000029381">
    <property type="component" value="Unassembled WGS sequence"/>
</dbReference>
<dbReference type="SMR" id="A0A091C3Y4"/>
<dbReference type="Gene3D" id="3.30.160.250">
    <property type="match status" value="1"/>
</dbReference>
<dbReference type="RefSeq" id="WP_014123807.1">
    <property type="nucleotide sequence ID" value="NZ_JPVT01000042.1"/>
</dbReference>
<dbReference type="Pfam" id="PF15919">
    <property type="entry name" value="HicB_lk_antitox"/>
    <property type="match status" value="1"/>
</dbReference>
<reference evidence="2 3" key="1">
    <citation type="submission" date="2014-08" db="EMBL/GenBank/DDBJ databases">
        <title>Genome sequence of Tetragenococcus muriaticus.</title>
        <authorList>
            <person name="Chuea-nongthon C."/>
            <person name="Rodtong S."/>
            <person name="Yongsawatdigul J."/>
            <person name="Steele J.L."/>
            <person name="Liu X.-y."/>
            <person name="Speers J."/>
            <person name="Glasner J.D."/>
            <person name="Neeno-Eckwall E.C."/>
        </authorList>
    </citation>
    <scope>NUCLEOTIDE SEQUENCE [LARGE SCALE GENOMIC DNA]</scope>
    <source>
        <strain evidence="2 3">3MR10-3</strain>
    </source>
</reference>
<evidence type="ECO:0000313" key="2">
    <source>
        <dbReference type="EMBL" id="KFN92546.1"/>
    </source>
</evidence>
<proteinExistence type="predicted"/>
<dbReference type="GeneID" id="64053382"/>
<organism evidence="2 3">
    <name type="scientific">Tetragenococcus muriaticus 3MR10-3</name>
    <dbReference type="NCBI Taxonomy" id="1302648"/>
    <lineage>
        <taxon>Bacteria</taxon>
        <taxon>Bacillati</taxon>
        <taxon>Bacillota</taxon>
        <taxon>Bacilli</taxon>
        <taxon>Lactobacillales</taxon>
        <taxon>Enterococcaceae</taxon>
        <taxon>Tetragenococcus</taxon>
    </lineage>
</organism>
<dbReference type="SUPFAM" id="SSF143100">
    <property type="entry name" value="TTHA1013/TTHA0281-like"/>
    <property type="match status" value="1"/>
</dbReference>
<dbReference type="AlphaFoldDB" id="A0A091C3Y4"/>
<dbReference type="InterPro" id="IPR035069">
    <property type="entry name" value="TTHA1013/TTHA0281-like"/>
</dbReference>
<dbReference type="EMBL" id="JPVT01000042">
    <property type="protein sequence ID" value="KFN92546.1"/>
    <property type="molecule type" value="Genomic_DNA"/>
</dbReference>
<keyword evidence="3" id="KW-1185">Reference proteome</keyword>
<name>A0A091C3Y4_9ENTE</name>
<dbReference type="InterPro" id="IPR031807">
    <property type="entry name" value="HicB-like"/>
</dbReference>
<accession>A0A091C3Y4</accession>
<dbReference type="PATRIC" id="fig|1302648.3.peg.397"/>
<evidence type="ECO:0000313" key="3">
    <source>
        <dbReference type="Proteomes" id="UP000029381"/>
    </source>
</evidence>
<protein>
    <submittedName>
        <fullName evidence="2">Uncharacterized UPF0150 family protein</fullName>
    </submittedName>
</protein>
<evidence type="ECO:0000259" key="1">
    <source>
        <dbReference type="Pfam" id="PF15919"/>
    </source>
</evidence>
<gene>
    <name evidence="2" type="ORF">TMU3MR103_0410</name>
</gene>
<comment type="caution">
    <text evidence="2">The sequence shown here is derived from an EMBL/GenBank/DDBJ whole genome shotgun (WGS) entry which is preliminary data.</text>
</comment>
<feature type="domain" description="HicB-like antitoxin of toxin-antitoxin system" evidence="1">
    <location>
        <begin position="9"/>
        <end position="116"/>
    </location>
</feature>